<feature type="region of interest" description="Disordered" evidence="5">
    <location>
        <begin position="1"/>
        <end position="31"/>
    </location>
</feature>
<dbReference type="EMBL" id="CP031423">
    <property type="protein sequence ID" value="AZS38541.1"/>
    <property type="molecule type" value="Genomic_DNA"/>
</dbReference>
<dbReference type="KEGG" id="mlv:CVS47_03199"/>
<evidence type="ECO:0000313" key="7">
    <source>
        <dbReference type="EMBL" id="AZS38541.1"/>
    </source>
</evidence>
<evidence type="ECO:0000256" key="1">
    <source>
        <dbReference type="ARBA" id="ARBA00004776"/>
    </source>
</evidence>
<evidence type="ECO:0000256" key="2">
    <source>
        <dbReference type="ARBA" id="ARBA00006739"/>
    </source>
</evidence>
<dbReference type="PANTHER" id="PTHR43179:SF12">
    <property type="entry name" value="GALACTOFURANOSYLTRANSFERASE GLFT2"/>
    <property type="match status" value="1"/>
</dbReference>
<keyword evidence="8" id="KW-1185">Reference proteome</keyword>
<dbReference type="GO" id="GO:0016757">
    <property type="term" value="F:glycosyltransferase activity"/>
    <property type="evidence" value="ECO:0007669"/>
    <property type="project" value="UniProtKB-KW"/>
</dbReference>
<keyword evidence="4" id="KW-0808">Transferase</keyword>
<dbReference type="SUPFAM" id="SSF53448">
    <property type="entry name" value="Nucleotide-diphospho-sugar transferases"/>
    <property type="match status" value="1"/>
</dbReference>
<sequence length="333" mass="35525">MSGGSAVPGGNAPPAPDVAPAPAADSAPAPAPGRVAVITTASAARHEHLVRQRRFLAEAVAGEPESERMLRVEVWLDSEEPDDEELDAEERDGEELATANAAGLRADISLHVPPGPGGLRVAAGRNAAAHAAIDAGADLLVFLDVDCLPGRELLPRYRDAAARHPEAILSGPVTYLASVQRPELIDDLPALRRPHRARPAPAPGALVTAPDAQYDLFWSLSFALTASTWHRLGGFDESYEGYGAEDTDLAWTARSRGIPLIWVGGADAFHQWHPTSSPPWAHLDAILRNGAVFADRWGTWPMGGWLDAFAAAGAVEHRDGTWRRAPDGPVRRR</sequence>
<protein>
    <recommendedName>
        <fullName evidence="6">Galactosyltransferase C-terminal domain-containing protein</fullName>
    </recommendedName>
</protein>
<evidence type="ECO:0000256" key="3">
    <source>
        <dbReference type="ARBA" id="ARBA00022676"/>
    </source>
</evidence>
<evidence type="ECO:0000313" key="8">
    <source>
        <dbReference type="Proteomes" id="UP000276888"/>
    </source>
</evidence>
<dbReference type="PANTHER" id="PTHR43179">
    <property type="entry name" value="RHAMNOSYLTRANSFERASE WBBL"/>
    <property type="match status" value="1"/>
</dbReference>
<keyword evidence="3" id="KW-0328">Glycosyltransferase</keyword>
<dbReference type="Pfam" id="PF02709">
    <property type="entry name" value="Glyco_transf_7C"/>
    <property type="match status" value="1"/>
</dbReference>
<dbReference type="Gene3D" id="3.90.550.10">
    <property type="entry name" value="Spore Coat Polysaccharide Biosynthesis Protein SpsA, Chain A"/>
    <property type="match status" value="1"/>
</dbReference>
<dbReference type="Proteomes" id="UP000276888">
    <property type="component" value="Chromosome"/>
</dbReference>
<evidence type="ECO:0000259" key="6">
    <source>
        <dbReference type="Pfam" id="PF02709"/>
    </source>
</evidence>
<feature type="domain" description="Galactosyltransferase C-terminal" evidence="6">
    <location>
        <begin position="211"/>
        <end position="250"/>
    </location>
</feature>
<evidence type="ECO:0000256" key="4">
    <source>
        <dbReference type="ARBA" id="ARBA00022679"/>
    </source>
</evidence>
<proteinExistence type="inferred from homology"/>
<dbReference type="InterPro" id="IPR027791">
    <property type="entry name" value="Galactosyl_T_C"/>
</dbReference>
<evidence type="ECO:0000256" key="5">
    <source>
        <dbReference type="SAM" id="MobiDB-lite"/>
    </source>
</evidence>
<organism evidence="7 8">
    <name type="scientific">Microbacterium lemovicicum</name>
    <dbReference type="NCBI Taxonomy" id="1072463"/>
    <lineage>
        <taxon>Bacteria</taxon>
        <taxon>Bacillati</taxon>
        <taxon>Actinomycetota</taxon>
        <taxon>Actinomycetes</taxon>
        <taxon>Micrococcales</taxon>
        <taxon>Microbacteriaceae</taxon>
        <taxon>Microbacterium</taxon>
    </lineage>
</organism>
<comment type="pathway">
    <text evidence="1">Cell wall biogenesis; cell wall polysaccharide biosynthesis.</text>
</comment>
<name>A0A3Q9J1W0_9MICO</name>
<comment type="similarity">
    <text evidence="2">Belongs to the glycosyltransferase 2 family.</text>
</comment>
<gene>
    <name evidence="7" type="ORF">CVS47_03199</name>
</gene>
<accession>A0A3Q9J1W0</accession>
<reference evidence="7 8" key="1">
    <citation type="submission" date="2018-08" db="EMBL/GenBank/DDBJ databases">
        <title>Microbacterium lemovicicum sp. nov., a bacterium isolated from a natural uranium-rich soil.</title>
        <authorList>
            <person name="ORTET P."/>
        </authorList>
    </citation>
    <scope>NUCLEOTIDE SEQUENCE [LARGE SCALE GENOMIC DNA]</scope>
    <source>
        <strain evidence="7 8">Viu22</strain>
    </source>
</reference>
<dbReference type="InterPro" id="IPR029044">
    <property type="entry name" value="Nucleotide-diphossugar_trans"/>
</dbReference>
<dbReference type="AlphaFoldDB" id="A0A3Q9J1W0"/>
<dbReference type="RefSeq" id="WP_241240198.1">
    <property type="nucleotide sequence ID" value="NZ_CP031423.1"/>
</dbReference>